<evidence type="ECO:0000313" key="4">
    <source>
        <dbReference type="Proteomes" id="UP000580474"/>
    </source>
</evidence>
<reference evidence="3 4" key="1">
    <citation type="submission" date="2020-08" db="EMBL/GenBank/DDBJ databases">
        <title>Sequencing the genomes of 1000 actinobacteria strains.</title>
        <authorList>
            <person name="Klenk H.-P."/>
        </authorList>
    </citation>
    <scope>NUCLEOTIDE SEQUENCE [LARGE SCALE GENOMIC DNA]</scope>
    <source>
        <strain evidence="3 4">DSM 45582</strain>
    </source>
</reference>
<protein>
    <submittedName>
        <fullName evidence="3">Outer membrane lipoprotein-sorting protein</fullName>
    </submittedName>
</protein>
<feature type="chain" id="PRO_5032290656" evidence="2">
    <location>
        <begin position="31"/>
        <end position="381"/>
    </location>
</feature>
<dbReference type="RefSeq" id="WP_184476928.1">
    <property type="nucleotide sequence ID" value="NZ_JACHIV010000001.1"/>
</dbReference>
<dbReference type="Gene3D" id="2.50.20.10">
    <property type="entry name" value="Lipoprotein localisation LolA/LolB/LppX"/>
    <property type="match status" value="1"/>
</dbReference>
<feature type="region of interest" description="Disordered" evidence="1">
    <location>
        <begin position="127"/>
        <end position="155"/>
    </location>
</feature>
<evidence type="ECO:0000313" key="3">
    <source>
        <dbReference type="EMBL" id="MBB5067412.1"/>
    </source>
</evidence>
<feature type="region of interest" description="Disordered" evidence="1">
    <location>
        <begin position="299"/>
        <end position="342"/>
    </location>
</feature>
<dbReference type="SUPFAM" id="SSF89392">
    <property type="entry name" value="Prokaryotic lipoproteins and lipoprotein localization factors"/>
    <property type="match status" value="1"/>
</dbReference>
<feature type="region of interest" description="Disordered" evidence="1">
    <location>
        <begin position="237"/>
        <end position="287"/>
    </location>
</feature>
<evidence type="ECO:0000256" key="1">
    <source>
        <dbReference type="SAM" id="MobiDB-lite"/>
    </source>
</evidence>
<keyword evidence="4" id="KW-1185">Reference proteome</keyword>
<gene>
    <name evidence="3" type="ORF">BJ969_000500</name>
</gene>
<proteinExistence type="predicted"/>
<feature type="signal peptide" evidence="2">
    <location>
        <begin position="1"/>
        <end position="30"/>
    </location>
</feature>
<feature type="compositionally biased region" description="Basic and acidic residues" evidence="1">
    <location>
        <begin position="127"/>
        <end position="136"/>
    </location>
</feature>
<feature type="compositionally biased region" description="Basic and acidic residues" evidence="1">
    <location>
        <begin position="257"/>
        <end position="274"/>
    </location>
</feature>
<dbReference type="PANTHER" id="PTHR37507">
    <property type="entry name" value="SPORULATION PROTEIN YDCC"/>
    <property type="match status" value="1"/>
</dbReference>
<name>A0A840NDW5_9PSEU</name>
<organism evidence="3 4">
    <name type="scientific">Saccharopolyspora gloriosae</name>
    <dbReference type="NCBI Taxonomy" id="455344"/>
    <lineage>
        <taxon>Bacteria</taxon>
        <taxon>Bacillati</taxon>
        <taxon>Actinomycetota</taxon>
        <taxon>Actinomycetes</taxon>
        <taxon>Pseudonocardiales</taxon>
        <taxon>Pseudonocardiaceae</taxon>
        <taxon>Saccharopolyspora</taxon>
    </lineage>
</organism>
<dbReference type="PANTHER" id="PTHR37507:SF2">
    <property type="entry name" value="SPORULATION PROTEIN YDCC"/>
    <property type="match status" value="1"/>
</dbReference>
<dbReference type="InterPro" id="IPR029046">
    <property type="entry name" value="LolA/LolB/LppX"/>
</dbReference>
<dbReference type="AlphaFoldDB" id="A0A840NDW5"/>
<dbReference type="InterPro" id="IPR052944">
    <property type="entry name" value="Sporulation_related"/>
</dbReference>
<dbReference type="Proteomes" id="UP000580474">
    <property type="component" value="Unassembled WGS sequence"/>
</dbReference>
<dbReference type="EMBL" id="JACHIV010000001">
    <property type="protein sequence ID" value="MBB5067412.1"/>
    <property type="molecule type" value="Genomic_DNA"/>
</dbReference>
<evidence type="ECO:0000256" key="2">
    <source>
        <dbReference type="SAM" id="SignalP"/>
    </source>
</evidence>
<sequence>MKRRNVVFAASAGGLAGLLGLTVLTLPAGADEDPQLPPVAPEQLVESVLTATPPALSGTVRVDNALGLPSLPGADGGAASMLADGTSTLRVWNDGQGHKRASIPSASGEVTVVDDGSAIWKWDSESRTATKGDKQQHGPGTHAGGPDGRGPDAAVQDPATLSREIVGQLRRTSDVAVDGTARVAGRDAYELVLTPKPAERTVLREVRLAVDAQTRSPLEVTVLTNGSDDPALRAGFSDLDLSPPDPAMFRFTPPDGAKVEEHPTGDRSPADRPQHPAGQHPTVVGDGWDTVVVTRLPQTTQSHGEQPPGEQSGRPGFAPERGGERTTPQALAQQLGKPVNGPWGEGWLISTKVGSALVTADGRVAAGAVPEQVLTAAVGTP</sequence>
<accession>A0A840NDW5</accession>
<keyword evidence="3" id="KW-0449">Lipoprotein</keyword>
<keyword evidence="2" id="KW-0732">Signal</keyword>
<comment type="caution">
    <text evidence="3">The sequence shown here is derived from an EMBL/GenBank/DDBJ whole genome shotgun (WGS) entry which is preliminary data.</text>
</comment>